<keyword evidence="3 11" id="KW-0813">Transport</keyword>
<evidence type="ECO:0000256" key="9">
    <source>
        <dbReference type="ARBA" id="ARBA00023136"/>
    </source>
</evidence>
<keyword evidence="6" id="KW-0809">Transit peptide</keyword>
<comment type="similarity">
    <text evidence="11">Belongs to the CorA metal ion transporter (MIT) (TC 1.A.35) family.</text>
</comment>
<evidence type="ECO:0000256" key="11">
    <source>
        <dbReference type="RuleBase" id="RU366042"/>
    </source>
</evidence>
<evidence type="ECO:0000256" key="3">
    <source>
        <dbReference type="ARBA" id="ARBA00022448"/>
    </source>
</evidence>
<evidence type="ECO:0000256" key="8">
    <source>
        <dbReference type="ARBA" id="ARBA00023065"/>
    </source>
</evidence>
<proteinExistence type="evidence at transcript level"/>
<dbReference type="PANTHER" id="PTHR13890">
    <property type="entry name" value="RNA SPLICING PROTEIN MRS2, MITOCHONDRIAL"/>
    <property type="match status" value="1"/>
</dbReference>
<evidence type="ECO:0000256" key="10">
    <source>
        <dbReference type="ARBA" id="ARBA00093432"/>
    </source>
</evidence>
<keyword evidence="4 11" id="KW-0812">Transmembrane</keyword>
<keyword evidence="11" id="KW-0496">Mitochondrion</keyword>
<name>A0A6F9DKQ0_9ASCI</name>
<keyword evidence="9 11" id="KW-0472">Membrane</keyword>
<feature type="transmembrane region" description="Helical" evidence="11">
    <location>
        <begin position="350"/>
        <end position="370"/>
    </location>
</feature>
<accession>A0A6F9DKQ0</accession>
<dbReference type="Gene3D" id="1.20.58.340">
    <property type="entry name" value="Magnesium transport protein CorA, transmembrane region"/>
    <property type="match status" value="1"/>
</dbReference>
<dbReference type="EMBL" id="LR788155">
    <property type="protein sequence ID" value="CAB3264017.1"/>
    <property type="molecule type" value="mRNA"/>
</dbReference>
<feature type="compositionally biased region" description="Basic and acidic residues" evidence="13">
    <location>
        <begin position="421"/>
        <end position="437"/>
    </location>
</feature>
<comment type="subcellular location">
    <subcellularLocation>
        <location evidence="1">Membrane</location>
        <topology evidence="1">Multi-pass membrane protein</topology>
    </subcellularLocation>
    <subcellularLocation>
        <location evidence="11">Mitochondrion inner membrane</location>
        <topology evidence="11">Multi-pass membrane protein</topology>
    </subcellularLocation>
</comment>
<keyword evidence="5 11" id="KW-0460">Magnesium</keyword>
<comment type="subunit">
    <text evidence="2">Homopentamer.</text>
</comment>
<evidence type="ECO:0000256" key="13">
    <source>
        <dbReference type="SAM" id="MobiDB-lite"/>
    </source>
</evidence>
<gene>
    <name evidence="14" type="primary">Mrs2</name>
</gene>
<keyword evidence="12" id="KW-0175">Coiled coil</keyword>
<protein>
    <recommendedName>
        <fullName evidence="11">Magnesium transporter</fullName>
    </recommendedName>
</protein>
<feature type="coiled-coil region" evidence="12">
    <location>
        <begin position="306"/>
        <end position="333"/>
    </location>
</feature>
<keyword evidence="7 11" id="KW-1133">Transmembrane helix</keyword>
<reference evidence="14" key="1">
    <citation type="submission" date="2020-04" db="EMBL/GenBank/DDBJ databases">
        <authorList>
            <person name="Neveu A P."/>
        </authorList>
    </citation>
    <scope>NUCLEOTIDE SEQUENCE</scope>
    <source>
        <tissue evidence="14">Whole embryo</tissue>
    </source>
</reference>
<evidence type="ECO:0000256" key="7">
    <source>
        <dbReference type="ARBA" id="ARBA00022989"/>
    </source>
</evidence>
<evidence type="ECO:0000256" key="4">
    <source>
        <dbReference type="ARBA" id="ARBA00022692"/>
    </source>
</evidence>
<evidence type="ECO:0000313" key="14">
    <source>
        <dbReference type="EMBL" id="CAB3264017.1"/>
    </source>
</evidence>
<dbReference type="InterPro" id="IPR039204">
    <property type="entry name" value="MRS2-like"/>
</dbReference>
<evidence type="ECO:0000256" key="12">
    <source>
        <dbReference type="SAM" id="Coils"/>
    </source>
</evidence>
<evidence type="ECO:0000256" key="1">
    <source>
        <dbReference type="ARBA" id="ARBA00004141"/>
    </source>
</evidence>
<sequence>MSLPQYLNRLTALLCANCVKRTTTTIFQVLHRQESTNPPKVGLTKNAPKFQVFCVSSDGVRSAYDVSKSVLYQELGLTVRDMRFQHTNMLTVRNRKIILRFKKLKAIVCSDAVLLIDPPYLSTKTNISNSEGIAEFWNKLPSQLTGSSLYTSNLPLEYRAVEVIFMHIISNFKLSLQETEPDITGLLNVLTDPKTLVVDRSLVHVLLQKSARLNTFSTSVREFCDLLEEILEYDDDIRNLCISIDVGEGGRSMYDAFIFNPYESGPTSDNSNSDGINNNNQSGMSLPRRIDPKYKINLQDEMETLIDSFLRDAEEISNKVVELKEAIENSNTAILINLDSHRNLLLRLDLQLTMGMFSCTIFGMLGMAFGMNLDSSWEENPLAFWAVSGVMFGGAGIVWRLLLKSLRNNTLGVPPSTPKQGPDRKGSRTEKIGKESNKTSNRKAQHMDINGNSGLATNSHRTQTKLVYQERTDSFKMDEFFPLDVKHNANVSPHDLSRRINLHMSHRTADPLKMRPIGAAFTSTPGLLSGKSKHRHYR</sequence>
<comment type="function">
    <text evidence="10">Magnesium transporter that mediates the influx of magnesium into the mitochondrial matrix and regulates magnesium metabolism. Also permeable to calcium, sodium and potassium ions. Required for normal expression of the mitochondrial respiratory complex I subunits. May play a role in maintaining the inner mitochondrial membrane potential.</text>
</comment>
<dbReference type="GO" id="GO:0005743">
    <property type="term" value="C:mitochondrial inner membrane"/>
    <property type="evidence" value="ECO:0007669"/>
    <property type="project" value="UniProtKB-SubCell"/>
</dbReference>
<feature type="region of interest" description="Disordered" evidence="13">
    <location>
        <begin position="411"/>
        <end position="456"/>
    </location>
</feature>
<organism evidence="14">
    <name type="scientific">Phallusia mammillata</name>
    <dbReference type="NCBI Taxonomy" id="59560"/>
    <lineage>
        <taxon>Eukaryota</taxon>
        <taxon>Metazoa</taxon>
        <taxon>Chordata</taxon>
        <taxon>Tunicata</taxon>
        <taxon>Ascidiacea</taxon>
        <taxon>Phlebobranchia</taxon>
        <taxon>Ascidiidae</taxon>
        <taxon>Phallusia</taxon>
    </lineage>
</organism>
<keyword evidence="8 11" id="KW-0406">Ion transport</keyword>
<dbReference type="GO" id="GO:0015095">
    <property type="term" value="F:magnesium ion transmembrane transporter activity"/>
    <property type="evidence" value="ECO:0007669"/>
    <property type="project" value="TreeGrafter"/>
</dbReference>
<dbReference type="CDD" id="cd12823">
    <property type="entry name" value="Mrs2_Mfm1p-like"/>
    <property type="match status" value="1"/>
</dbReference>
<dbReference type="PANTHER" id="PTHR13890:SF0">
    <property type="entry name" value="MAGNESIUM TRANSPORTER MRS2 HOMOLOG, MITOCHONDRIAL"/>
    <property type="match status" value="1"/>
</dbReference>
<dbReference type="Gene3D" id="2.40.128.330">
    <property type="match status" value="1"/>
</dbReference>
<dbReference type="AlphaFoldDB" id="A0A6F9DKQ0"/>
<dbReference type="GO" id="GO:0045016">
    <property type="term" value="P:mitochondrial magnesium ion transmembrane transport"/>
    <property type="evidence" value="ECO:0007669"/>
    <property type="project" value="TreeGrafter"/>
</dbReference>
<evidence type="ECO:0000256" key="5">
    <source>
        <dbReference type="ARBA" id="ARBA00022842"/>
    </source>
</evidence>
<evidence type="ECO:0000256" key="6">
    <source>
        <dbReference type="ARBA" id="ARBA00022946"/>
    </source>
</evidence>
<keyword evidence="11" id="KW-0999">Mitochondrion inner membrane</keyword>
<evidence type="ECO:0000256" key="2">
    <source>
        <dbReference type="ARBA" id="ARBA00011255"/>
    </source>
</evidence>
<dbReference type="Pfam" id="PF22099">
    <property type="entry name" value="MRS2-like"/>
    <property type="match status" value="1"/>
</dbReference>
<feature type="transmembrane region" description="Helical" evidence="11">
    <location>
        <begin position="382"/>
        <end position="402"/>
    </location>
</feature>